<reference evidence="2" key="2">
    <citation type="submission" date="2006-05" db="EMBL/GenBank/DDBJ databases">
        <title>Sequencing of the draft genome and assembly of Desulfuromonas acetoxidans DSM 684.</title>
        <authorList>
            <consortium name="US DOE Joint Genome Institute (JGI-PGF)"/>
            <person name="Copeland A."/>
            <person name="Lucas S."/>
            <person name="Lapidus A."/>
            <person name="Barry K."/>
            <person name="Detter J.C."/>
            <person name="Glavina del Rio T."/>
            <person name="Hammon N."/>
            <person name="Israni S."/>
            <person name="Dalin E."/>
            <person name="Tice H."/>
            <person name="Bruce D."/>
            <person name="Pitluck S."/>
            <person name="Richardson P."/>
        </authorList>
    </citation>
    <scope>NUCLEOTIDE SEQUENCE [LARGE SCALE GENOMIC DNA]</scope>
    <source>
        <strain evidence="2">DSM 684</strain>
    </source>
</reference>
<dbReference type="PROSITE" id="PS51819">
    <property type="entry name" value="VOC"/>
    <property type="match status" value="1"/>
</dbReference>
<dbReference type="EMBL" id="AAEW02000002">
    <property type="protein sequence ID" value="EAT17119.1"/>
    <property type="molecule type" value="Genomic_DNA"/>
</dbReference>
<dbReference type="AlphaFoldDB" id="Q1K355"/>
<proteinExistence type="predicted"/>
<organism evidence="2 3">
    <name type="scientific">Desulfuromonas acetoxidans (strain DSM 684 / 11070)</name>
    <dbReference type="NCBI Taxonomy" id="281689"/>
    <lineage>
        <taxon>Bacteria</taxon>
        <taxon>Pseudomonadati</taxon>
        <taxon>Thermodesulfobacteriota</taxon>
        <taxon>Desulfuromonadia</taxon>
        <taxon>Desulfuromonadales</taxon>
        <taxon>Desulfuromonadaceae</taxon>
        <taxon>Desulfuromonas</taxon>
    </lineage>
</organism>
<accession>Q1K355</accession>
<dbReference type="SUPFAM" id="SSF54593">
    <property type="entry name" value="Glyoxalase/Bleomycin resistance protein/Dihydroxybiphenyl dioxygenase"/>
    <property type="match status" value="1"/>
</dbReference>
<gene>
    <name evidence="2" type="ORF">Dace_2985</name>
</gene>
<dbReference type="InterPro" id="IPR029068">
    <property type="entry name" value="Glyas_Bleomycin-R_OHBP_Dase"/>
</dbReference>
<reference evidence="2" key="1">
    <citation type="submission" date="2006-05" db="EMBL/GenBank/DDBJ databases">
        <title>Annotation of the draft genome assembly of Desulfuromonas acetoxidans DSM 684.</title>
        <authorList>
            <consortium name="US DOE Joint Genome Institute (JGI-ORNL)"/>
            <person name="Larimer F."/>
            <person name="Land M."/>
            <person name="Hauser L."/>
        </authorList>
    </citation>
    <scope>NUCLEOTIDE SEQUENCE [LARGE SCALE GENOMIC DNA]</scope>
    <source>
        <strain evidence="2">DSM 684</strain>
    </source>
</reference>
<evidence type="ECO:0000313" key="2">
    <source>
        <dbReference type="EMBL" id="EAT17119.1"/>
    </source>
</evidence>
<feature type="domain" description="VOC" evidence="1">
    <location>
        <begin position="19"/>
        <end position="130"/>
    </location>
</feature>
<name>Q1K355_DESA6</name>
<dbReference type="Proteomes" id="UP000005695">
    <property type="component" value="Unassembled WGS sequence"/>
</dbReference>
<protein>
    <recommendedName>
        <fullName evidence="1">VOC domain-containing protein</fullName>
    </recommendedName>
</protein>
<evidence type="ECO:0000313" key="3">
    <source>
        <dbReference type="Proteomes" id="UP000005695"/>
    </source>
</evidence>
<evidence type="ECO:0000259" key="1">
    <source>
        <dbReference type="PROSITE" id="PS51819"/>
    </source>
</evidence>
<dbReference type="CDD" id="cd06587">
    <property type="entry name" value="VOC"/>
    <property type="match status" value="1"/>
</dbReference>
<sequence>MRTVAKEIADQTEKVKLMKLDHVAINAVNLEEEIRFLTEFPGLSLLQKWEDLRQAYVGLEEGPVIGVIENKDYDGSVFTMAHLAFCVSDQEFSGWVMKIKELNLDIVAGPKSQRGGETILLRTPSKNINH</sequence>
<comment type="caution">
    <text evidence="2">The sequence shown here is derived from an EMBL/GenBank/DDBJ whole genome shotgun (WGS) entry which is preliminary data.</text>
</comment>
<dbReference type="InterPro" id="IPR037523">
    <property type="entry name" value="VOC_core"/>
</dbReference>
<dbReference type="Gene3D" id="3.10.180.10">
    <property type="entry name" value="2,3-Dihydroxybiphenyl 1,2-Dioxygenase, domain 1"/>
    <property type="match status" value="1"/>
</dbReference>
<keyword evidence="3" id="KW-1185">Reference proteome</keyword>